<dbReference type="Gene3D" id="3.30.2130.10">
    <property type="entry name" value="VC0802-like"/>
    <property type="match status" value="1"/>
</dbReference>
<dbReference type="RefSeq" id="WP_100287971.1">
    <property type="nucleotide sequence ID" value="NZ_PHHA01000003.1"/>
</dbReference>
<dbReference type="Proteomes" id="UP000229329">
    <property type="component" value="Unassembled WGS sequence"/>
</dbReference>
<evidence type="ECO:0000313" key="2">
    <source>
        <dbReference type="EMBL" id="PJG86039.1"/>
    </source>
</evidence>
<dbReference type="PANTHER" id="PTHR39199">
    <property type="entry name" value="BLR5128 PROTEIN"/>
    <property type="match status" value="1"/>
</dbReference>
<keyword evidence="3" id="KW-1185">Reference proteome</keyword>
<dbReference type="Pfam" id="PF10000">
    <property type="entry name" value="ACT_3"/>
    <property type="match status" value="1"/>
</dbReference>
<name>A0A2M8S4G4_9PAST</name>
<gene>
    <name evidence="2" type="ORF">CVP05_02405</name>
</gene>
<keyword evidence="2" id="KW-0808">Transferase</keyword>
<reference evidence="2 3" key="1">
    <citation type="submission" date="2017-11" db="EMBL/GenBank/DDBJ databases">
        <title>Reclassification of Bisgaard taxon 7 as Conservatibacter flavescens gen. nov., sp. nov.</title>
        <authorList>
            <person name="Christensen H."/>
        </authorList>
    </citation>
    <scope>NUCLEOTIDE SEQUENCE [LARGE SCALE GENOMIC DNA]</scope>
    <source>
        <strain evidence="2 3">7_4</strain>
    </source>
</reference>
<comment type="caution">
    <text evidence="2">The sequence shown here is derived from an EMBL/GenBank/DDBJ whole genome shotgun (WGS) entry which is preliminary data.</text>
</comment>
<evidence type="ECO:0000259" key="1">
    <source>
        <dbReference type="Pfam" id="PF10000"/>
    </source>
</evidence>
<evidence type="ECO:0000313" key="3">
    <source>
        <dbReference type="Proteomes" id="UP000229329"/>
    </source>
</evidence>
<dbReference type="AlphaFoldDB" id="A0A2M8S4G4"/>
<dbReference type="PANTHER" id="PTHR39199:SF1">
    <property type="entry name" value="BLR5128 PROTEIN"/>
    <property type="match status" value="1"/>
</dbReference>
<organism evidence="2 3">
    <name type="scientific">Conservatibacter flavescens</name>
    <dbReference type="NCBI Taxonomy" id="28161"/>
    <lineage>
        <taxon>Bacteria</taxon>
        <taxon>Pseudomonadati</taxon>
        <taxon>Pseudomonadota</taxon>
        <taxon>Gammaproteobacteria</taxon>
        <taxon>Pasteurellales</taxon>
        <taxon>Pasteurellaceae</taxon>
        <taxon>Conservatibacter</taxon>
    </lineage>
</organism>
<dbReference type="InterPro" id="IPR045865">
    <property type="entry name" value="ACT-like_dom_sf"/>
</dbReference>
<protein>
    <submittedName>
        <fullName evidence="2">Acetyltransferase</fullName>
    </submittedName>
</protein>
<dbReference type="EMBL" id="PHHA01000003">
    <property type="protein sequence ID" value="PJG86039.1"/>
    <property type="molecule type" value="Genomic_DNA"/>
</dbReference>
<dbReference type="OrthoDB" id="517867at2"/>
<sequence>MTSPINELNTLIQSMQPVLNDGCFVYTTVNQDHCLPLTEIIASIREKEGLSLIIRQQTAEKYQLPAQFPCAWITLNVHSDLEAVGLTAAFSRALGNAGISCNVVAGHYHDHIFVPFEKKELAMTTLIALQQGKSS</sequence>
<accession>A0A2M8S4G4</accession>
<dbReference type="GO" id="GO:0016740">
    <property type="term" value="F:transferase activity"/>
    <property type="evidence" value="ECO:0007669"/>
    <property type="project" value="UniProtKB-KW"/>
</dbReference>
<feature type="domain" description="DUF2241" evidence="1">
    <location>
        <begin position="5"/>
        <end position="71"/>
    </location>
</feature>
<proteinExistence type="predicted"/>
<dbReference type="InterPro" id="IPR018717">
    <property type="entry name" value="DUF2241"/>
</dbReference>
<dbReference type="SUPFAM" id="SSF55021">
    <property type="entry name" value="ACT-like"/>
    <property type="match status" value="2"/>
</dbReference>